<name>W9SKG1_9ROSA</name>
<dbReference type="AlphaFoldDB" id="W9SKG1"/>
<proteinExistence type="predicted"/>
<accession>W9SKG1</accession>
<sequence length="180" mass="19498">MAELESPVSLAAAMSRVIGFMSSLLQRVAESNDVNLRFEPQKISTDSPNASHCCPSTPSTSTACSSSASWSPPSSWMIFGEEWVGVASLRRVGGGGQSEKREKRAVGEEWGGGGGVFSHIDLHLNLYPLESARGWELSGGCVLQPSPTATKRVCQPLAFFCYFLGVEWPYFPDDLFDLCI</sequence>
<gene>
    <name evidence="1" type="ORF">L484_026619</name>
</gene>
<evidence type="ECO:0000313" key="2">
    <source>
        <dbReference type="Proteomes" id="UP000030645"/>
    </source>
</evidence>
<dbReference type="Proteomes" id="UP000030645">
    <property type="component" value="Unassembled WGS sequence"/>
</dbReference>
<dbReference type="EMBL" id="KE346358">
    <property type="protein sequence ID" value="EXC35296.1"/>
    <property type="molecule type" value="Genomic_DNA"/>
</dbReference>
<protein>
    <submittedName>
        <fullName evidence="1">Uncharacterized protein</fullName>
    </submittedName>
</protein>
<organism evidence="1 2">
    <name type="scientific">Morus notabilis</name>
    <dbReference type="NCBI Taxonomy" id="981085"/>
    <lineage>
        <taxon>Eukaryota</taxon>
        <taxon>Viridiplantae</taxon>
        <taxon>Streptophyta</taxon>
        <taxon>Embryophyta</taxon>
        <taxon>Tracheophyta</taxon>
        <taxon>Spermatophyta</taxon>
        <taxon>Magnoliopsida</taxon>
        <taxon>eudicotyledons</taxon>
        <taxon>Gunneridae</taxon>
        <taxon>Pentapetalae</taxon>
        <taxon>rosids</taxon>
        <taxon>fabids</taxon>
        <taxon>Rosales</taxon>
        <taxon>Moraceae</taxon>
        <taxon>Moreae</taxon>
        <taxon>Morus</taxon>
    </lineage>
</organism>
<reference evidence="2" key="1">
    <citation type="submission" date="2013-01" db="EMBL/GenBank/DDBJ databases">
        <title>Draft Genome Sequence of a Mulberry Tree, Morus notabilis C.K. Schneid.</title>
        <authorList>
            <person name="He N."/>
            <person name="Zhao S."/>
        </authorList>
    </citation>
    <scope>NUCLEOTIDE SEQUENCE</scope>
</reference>
<keyword evidence="2" id="KW-1185">Reference proteome</keyword>
<evidence type="ECO:0000313" key="1">
    <source>
        <dbReference type="EMBL" id="EXC35296.1"/>
    </source>
</evidence>